<evidence type="ECO:0000313" key="3">
    <source>
        <dbReference type="Proteomes" id="UP000443353"/>
    </source>
</evidence>
<dbReference type="AlphaFoldDB" id="A0A7X3G0W6"/>
<organism evidence="2 3">
    <name type="scientific">Massilia cellulosiltytica</name>
    <dbReference type="NCBI Taxonomy" id="2683234"/>
    <lineage>
        <taxon>Bacteria</taxon>
        <taxon>Pseudomonadati</taxon>
        <taxon>Pseudomonadota</taxon>
        <taxon>Betaproteobacteria</taxon>
        <taxon>Burkholderiales</taxon>
        <taxon>Oxalobacteraceae</taxon>
        <taxon>Telluria group</taxon>
        <taxon>Massilia</taxon>
    </lineage>
</organism>
<keyword evidence="1" id="KW-0732">Signal</keyword>
<reference evidence="2 3" key="1">
    <citation type="submission" date="2019-12" db="EMBL/GenBank/DDBJ databases">
        <authorList>
            <person name="Li C."/>
            <person name="Zhao J."/>
        </authorList>
    </citation>
    <scope>NUCLEOTIDE SEQUENCE [LARGE SCALE GENOMIC DNA]</scope>
    <source>
        <strain evidence="2 3">NEAU-DD11</strain>
    </source>
</reference>
<feature type="signal peptide" evidence="1">
    <location>
        <begin position="1"/>
        <end position="21"/>
    </location>
</feature>
<dbReference type="EMBL" id="WSES01000004">
    <property type="protein sequence ID" value="MVW60989.1"/>
    <property type="molecule type" value="Genomic_DNA"/>
</dbReference>
<evidence type="ECO:0000313" key="2">
    <source>
        <dbReference type="EMBL" id="MVW60989.1"/>
    </source>
</evidence>
<dbReference type="InterPro" id="IPR011990">
    <property type="entry name" value="TPR-like_helical_dom_sf"/>
</dbReference>
<dbReference type="Gene3D" id="1.25.40.10">
    <property type="entry name" value="Tetratricopeptide repeat domain"/>
    <property type="match status" value="1"/>
</dbReference>
<name>A0A7X3G0W6_9BURK</name>
<dbReference type="SUPFAM" id="SSF48452">
    <property type="entry name" value="TPR-like"/>
    <property type="match status" value="1"/>
</dbReference>
<keyword evidence="3" id="KW-1185">Reference proteome</keyword>
<proteinExistence type="predicted"/>
<accession>A0A7X3G0W6</accession>
<gene>
    <name evidence="2" type="ORF">GPY61_13725</name>
</gene>
<feature type="chain" id="PRO_5030777833" description="Tetratricopeptide repeat protein" evidence="1">
    <location>
        <begin position="22"/>
        <end position="565"/>
    </location>
</feature>
<evidence type="ECO:0000256" key="1">
    <source>
        <dbReference type="SAM" id="SignalP"/>
    </source>
</evidence>
<dbReference type="RefSeq" id="WP_160409188.1">
    <property type="nucleotide sequence ID" value="NZ_WSES01000004.1"/>
</dbReference>
<dbReference type="Proteomes" id="UP000443353">
    <property type="component" value="Unassembled WGS sequence"/>
</dbReference>
<comment type="caution">
    <text evidence="2">The sequence shown here is derived from an EMBL/GenBank/DDBJ whole genome shotgun (WGS) entry which is preliminary data.</text>
</comment>
<sequence>MAIHKYAVPLLAAMALVPAHAFGNEPPKVVVKGRHDPSTVVVKGVRDPSAWFRIESQHLIVYSNDDPDDVIELVNNLERLDAVLRLYLKPFLDGREALPKLTLYFQARPDLPPEIGAVDGATTSLTSRCASGTLAFTFGQAKSWKLDNASLLRPEDDYTLMTNFVVYADTFLYRHTRIRAPAWFLTGFDAYFGGMRFTDDQMLVGRDAGTSYNLLQEIDEGRTRRLRFDDVLHDRTVPGMFKVGTNGYYRQWEFLARSFNLVHYMLSSEENRNKMGKYLERVNEGSDSADAFADVFGLSGQELDAAMWRYRQASMKILQVEVPDLPRAHIEFTRLSRIEAGFVLDNAALKTCPAPAAGKTLLARVQQKAAQAPAVDFAQITLARAQVEWGDPLDAIAYLTRAVGNDPYDPERQYLLGLAHAKLAERAGPDRQDQLAAARVRLTDAALLAPEAPDVSYALFRIALMDTAPADKDIGRAIDAWRHGHDVAAFARAAALAHAWLGDAAGAYQVFNTLARNKWDPENAAWATRWLARLEKGVPRDELLVAMRGERTAVPGALSWMHDRR</sequence>
<protein>
    <recommendedName>
        <fullName evidence="4">Tetratricopeptide repeat protein</fullName>
    </recommendedName>
</protein>
<evidence type="ECO:0008006" key="4">
    <source>
        <dbReference type="Google" id="ProtNLM"/>
    </source>
</evidence>